<dbReference type="Proteomes" id="UP000027644">
    <property type="component" value="Unassembled WGS sequence"/>
</dbReference>
<comment type="caution">
    <text evidence="1">The sequence shown here is derived from an EMBL/GenBank/DDBJ whole genome shotgun (WGS) entry which is preliminary data.</text>
</comment>
<name>A0A074VDW9_9NEIS</name>
<evidence type="ECO:0000313" key="2">
    <source>
        <dbReference type="Proteomes" id="UP000027644"/>
    </source>
</evidence>
<dbReference type="EMBL" id="AVQL01000446">
    <property type="protein sequence ID" value="KEQ00700.1"/>
    <property type="molecule type" value="Genomic_DNA"/>
</dbReference>
<sequence>MAKKDNSILGKVKAMEQKALKRPKEPKEIHLAPVKHPQKDFFIVDLFDTVSFQSDIASMQHPLFALKAGDTRPIHYQHNNATIDIVPHQILGRATIHDKDIWIYCISKLMQAQYECEEISRTVRFTIYDYLITTNRTTSGRDYERTKDALDRLRRTGITTNIETANQREARGFGLISEWRIVEEKDGRMVRVEVTLPEWLFRSIKARKVLTLSKDYFRLRKPLDRRIYEIARKHCGQQPNWDVFLDVLHKKTGSTSKLFEFRRAVKSLAETDSLPGYHIYYDVNNDKVYFKKLEI</sequence>
<dbReference type="AlphaFoldDB" id="A0A074VDW9"/>
<dbReference type="Pfam" id="PF10134">
    <property type="entry name" value="RPA"/>
    <property type="match status" value="1"/>
</dbReference>
<organism evidence="1 2">
    <name type="scientific">Snodgrassella alvi SCGC AB-598-J21</name>
    <dbReference type="NCBI Taxonomy" id="1385367"/>
    <lineage>
        <taxon>Bacteria</taxon>
        <taxon>Pseudomonadati</taxon>
        <taxon>Pseudomonadota</taxon>
        <taxon>Betaproteobacteria</taxon>
        <taxon>Neisseriales</taxon>
        <taxon>Neisseriaceae</taxon>
        <taxon>Snodgrassella</taxon>
    </lineage>
</organism>
<proteinExistence type="predicted"/>
<dbReference type="InterPro" id="IPR018777">
    <property type="entry name" value="Replication_initiator_prot_A"/>
</dbReference>
<evidence type="ECO:0000313" key="1">
    <source>
        <dbReference type="EMBL" id="KEQ00700.1"/>
    </source>
</evidence>
<reference evidence="1 2" key="1">
    <citation type="journal article" date="2014" name="PLoS Genet.">
        <title>Hidden diversity in honey bee gut symbionts detected by single-cell genomics.</title>
        <authorList>
            <person name="Engel P."/>
            <person name="Stepanauskas R."/>
            <person name="Moran N."/>
        </authorList>
    </citation>
    <scope>NUCLEOTIDE SEQUENCE [LARGE SCALE GENOMIC DNA]</scope>
    <source>
        <strain evidence="1 2">SCGC AB-598-J21</strain>
    </source>
</reference>
<accession>A0A074VDW9</accession>
<gene>
    <name evidence="1" type="ORF">SASC598J21_014930</name>
</gene>
<protein>
    <submittedName>
        <fullName evidence="1">Plasmid replication initiator protein</fullName>
    </submittedName>
</protein>